<name>A0A8T2RX04_CERRI</name>
<comment type="caution">
    <text evidence="2">The sequence shown here is derived from an EMBL/GenBank/DDBJ whole genome shotgun (WGS) entry which is preliminary data.</text>
</comment>
<keyword evidence="1" id="KW-0812">Transmembrane</keyword>
<dbReference type="Proteomes" id="UP000825935">
    <property type="component" value="Chromosome 24"/>
</dbReference>
<evidence type="ECO:0000313" key="3">
    <source>
        <dbReference type="Proteomes" id="UP000825935"/>
    </source>
</evidence>
<keyword evidence="1" id="KW-0472">Membrane</keyword>
<dbReference type="AlphaFoldDB" id="A0A8T2RX04"/>
<sequence length="102" mass="11602">MDALKSYAVVYCNQHPREYLVNKHAEYACMELVACPVPSPALNSNGSVHFTSFILVAALHHHPHCRSFMLHHVVYPYSVHLGYYSLSLPLCVYICSFLMMKS</sequence>
<reference evidence="2" key="1">
    <citation type="submission" date="2021-08" db="EMBL/GenBank/DDBJ databases">
        <title>WGS assembly of Ceratopteris richardii.</title>
        <authorList>
            <person name="Marchant D.B."/>
            <person name="Chen G."/>
            <person name="Jenkins J."/>
            <person name="Shu S."/>
            <person name="Leebens-Mack J."/>
            <person name="Grimwood J."/>
            <person name="Schmutz J."/>
            <person name="Soltis P."/>
            <person name="Soltis D."/>
            <person name="Chen Z.-H."/>
        </authorList>
    </citation>
    <scope>NUCLEOTIDE SEQUENCE</scope>
    <source>
        <strain evidence="2">Whitten #5841</strain>
        <tissue evidence="2">Leaf</tissue>
    </source>
</reference>
<protein>
    <submittedName>
        <fullName evidence="2">Uncharacterized protein</fullName>
    </submittedName>
</protein>
<evidence type="ECO:0000256" key="1">
    <source>
        <dbReference type="SAM" id="Phobius"/>
    </source>
</evidence>
<organism evidence="2 3">
    <name type="scientific">Ceratopteris richardii</name>
    <name type="common">Triangle waterfern</name>
    <dbReference type="NCBI Taxonomy" id="49495"/>
    <lineage>
        <taxon>Eukaryota</taxon>
        <taxon>Viridiplantae</taxon>
        <taxon>Streptophyta</taxon>
        <taxon>Embryophyta</taxon>
        <taxon>Tracheophyta</taxon>
        <taxon>Polypodiopsida</taxon>
        <taxon>Polypodiidae</taxon>
        <taxon>Polypodiales</taxon>
        <taxon>Pteridineae</taxon>
        <taxon>Pteridaceae</taxon>
        <taxon>Parkerioideae</taxon>
        <taxon>Ceratopteris</taxon>
    </lineage>
</organism>
<proteinExistence type="predicted"/>
<feature type="transmembrane region" description="Helical" evidence="1">
    <location>
        <begin position="81"/>
        <end position="100"/>
    </location>
</feature>
<keyword evidence="1" id="KW-1133">Transmembrane helix</keyword>
<accession>A0A8T2RX04</accession>
<gene>
    <name evidence="2" type="ORF">KP509_24G052300</name>
</gene>
<dbReference type="EMBL" id="CM035429">
    <property type="protein sequence ID" value="KAH7300234.1"/>
    <property type="molecule type" value="Genomic_DNA"/>
</dbReference>
<evidence type="ECO:0000313" key="2">
    <source>
        <dbReference type="EMBL" id="KAH7300234.1"/>
    </source>
</evidence>
<keyword evidence="3" id="KW-1185">Reference proteome</keyword>